<dbReference type="EMBL" id="JBFDAA010000013">
    <property type="protein sequence ID" value="KAL1122694.1"/>
    <property type="molecule type" value="Genomic_DNA"/>
</dbReference>
<organism evidence="1 2">
    <name type="scientific">Ranatra chinensis</name>
    <dbReference type="NCBI Taxonomy" id="642074"/>
    <lineage>
        <taxon>Eukaryota</taxon>
        <taxon>Metazoa</taxon>
        <taxon>Ecdysozoa</taxon>
        <taxon>Arthropoda</taxon>
        <taxon>Hexapoda</taxon>
        <taxon>Insecta</taxon>
        <taxon>Pterygota</taxon>
        <taxon>Neoptera</taxon>
        <taxon>Paraneoptera</taxon>
        <taxon>Hemiptera</taxon>
        <taxon>Heteroptera</taxon>
        <taxon>Panheteroptera</taxon>
        <taxon>Nepomorpha</taxon>
        <taxon>Nepidae</taxon>
        <taxon>Ranatrinae</taxon>
        <taxon>Ranatra</taxon>
    </lineage>
</organism>
<dbReference type="AlphaFoldDB" id="A0ABD0Y6P3"/>
<sequence length="234" mass="26256">MFYENKKQETTEIGITTLYCDYPQSLKLKTASKRRNTFCEDKRQEAAEMEDSVFCIIHNDPLKLENQAQSEICPWNPPHVEPVTLEVLRGCKRVNEPNWFRLIAFVSGGVEVKSHVPDEDINKLRAEDDDQPAMPKLFHELFSEVATMKIHCVCLVALLIGAVVASPVPGGDVNAIQTVLVQLLNPQPVVDKIVSQKEKFGNIGEHPVLKKFQTTFEGISKVFNTAFDVSGFIA</sequence>
<keyword evidence="2" id="KW-1185">Reference proteome</keyword>
<dbReference type="Proteomes" id="UP001558652">
    <property type="component" value="Unassembled WGS sequence"/>
</dbReference>
<proteinExistence type="predicted"/>
<reference evidence="1 2" key="1">
    <citation type="submission" date="2024-07" db="EMBL/GenBank/DDBJ databases">
        <title>Chromosome-level genome assembly of the water stick insect Ranatra chinensis (Heteroptera: Nepidae).</title>
        <authorList>
            <person name="Liu X."/>
        </authorList>
    </citation>
    <scope>NUCLEOTIDE SEQUENCE [LARGE SCALE GENOMIC DNA]</scope>
    <source>
        <strain evidence="1">Cailab_2021Rc</strain>
        <tissue evidence="1">Muscle</tissue>
    </source>
</reference>
<gene>
    <name evidence="1" type="ORF">AAG570_003021</name>
</gene>
<name>A0ABD0Y6P3_9HEMI</name>
<evidence type="ECO:0000313" key="1">
    <source>
        <dbReference type="EMBL" id="KAL1122694.1"/>
    </source>
</evidence>
<comment type="caution">
    <text evidence="1">The sequence shown here is derived from an EMBL/GenBank/DDBJ whole genome shotgun (WGS) entry which is preliminary data.</text>
</comment>
<evidence type="ECO:0000313" key="2">
    <source>
        <dbReference type="Proteomes" id="UP001558652"/>
    </source>
</evidence>
<accession>A0ABD0Y6P3</accession>
<protein>
    <submittedName>
        <fullName evidence="1">Uncharacterized protein</fullName>
    </submittedName>
</protein>